<comment type="subcellular location">
    <subcellularLocation>
        <location evidence="1">Cell outer membrane</location>
    </subcellularLocation>
</comment>
<dbReference type="RefSeq" id="WP_164030686.1">
    <property type="nucleotide sequence ID" value="NZ_JAABOQ010000003.1"/>
</dbReference>
<evidence type="ECO:0000256" key="6">
    <source>
        <dbReference type="SAM" id="MobiDB-lite"/>
    </source>
</evidence>
<keyword evidence="4" id="KW-0472">Membrane</keyword>
<keyword evidence="3" id="KW-0732">Signal</keyword>
<dbReference type="InterPro" id="IPR012944">
    <property type="entry name" value="SusD_RagB_dom"/>
</dbReference>
<name>A0A6M0CIW8_9FLAO</name>
<dbReference type="GO" id="GO:0009279">
    <property type="term" value="C:cell outer membrane"/>
    <property type="evidence" value="ECO:0007669"/>
    <property type="project" value="UniProtKB-SubCell"/>
</dbReference>
<comment type="similarity">
    <text evidence="2">Belongs to the SusD family.</text>
</comment>
<gene>
    <name evidence="8" type="ORF">GWK10_06860</name>
</gene>
<accession>A0A6M0CIW8</accession>
<dbReference type="SUPFAM" id="SSF48452">
    <property type="entry name" value="TPR-like"/>
    <property type="match status" value="1"/>
</dbReference>
<evidence type="ECO:0000256" key="5">
    <source>
        <dbReference type="ARBA" id="ARBA00023237"/>
    </source>
</evidence>
<feature type="domain" description="RagB/SusD" evidence="7">
    <location>
        <begin position="296"/>
        <end position="541"/>
    </location>
</feature>
<keyword evidence="5" id="KW-0998">Cell outer membrane</keyword>
<evidence type="ECO:0000256" key="4">
    <source>
        <dbReference type="ARBA" id="ARBA00023136"/>
    </source>
</evidence>
<evidence type="ECO:0000256" key="3">
    <source>
        <dbReference type="ARBA" id="ARBA00022729"/>
    </source>
</evidence>
<sequence length="541" mass="59029">MRKSILKFCGVTALAIGALSSCTDLEIEETDSFISEGFQGLESPQSSLDQLYQNVAGQRADQANTYALNEVTTDAQLIPTRGPDWGDNGRWRKLHQHEWGLEEVDIITPFNQWNANQLTASQILDPRSNATGTIAAEASFLRAFSMWQALDFFGQVPFRDVTLSSSSVPEVLSGQAAVDFIIADIDAAIAGLPSTGANAGDDLKTASKAAARFLKAKVLLNKHIYVNQLTGGGGTPDSSDMAEVISLVDAIAADGFALQAGYFDIFRDTADSETILWGDSAVGNRIFNVLHYNSTEISGGGWNGFSTLAEYYDMFEGDANSNRVELDETPLDGQEERRGGVPSEGLPFTDRAGTTDNGGFEDGSNVGNGFLIGQQYALDGTPLQDRQGAPLTFKRDFVNGEGQSSLINNDETTGIRVIKYNPRFGAFTSHSMIFRYSDAHLMKAEAMMRSGGDPTAMVNELRVLRQASPLASVGEQELLDERGRELFTEHWRRNDMIRFGQYLRDWELKGDGQAGNTTRLLFPIPLPQILANPNLVQNPGY</sequence>
<evidence type="ECO:0000256" key="2">
    <source>
        <dbReference type="ARBA" id="ARBA00006275"/>
    </source>
</evidence>
<organism evidence="8 9">
    <name type="scientific">Spongiivirga citrea</name>
    <dbReference type="NCBI Taxonomy" id="1481457"/>
    <lineage>
        <taxon>Bacteria</taxon>
        <taxon>Pseudomonadati</taxon>
        <taxon>Bacteroidota</taxon>
        <taxon>Flavobacteriia</taxon>
        <taxon>Flavobacteriales</taxon>
        <taxon>Flavobacteriaceae</taxon>
        <taxon>Spongiivirga</taxon>
    </lineage>
</organism>
<protein>
    <submittedName>
        <fullName evidence="8">RagB/SusD family nutrient uptake outer membrane protein</fullName>
    </submittedName>
</protein>
<dbReference type="InterPro" id="IPR011990">
    <property type="entry name" value="TPR-like_helical_dom_sf"/>
</dbReference>
<reference evidence="8 9" key="1">
    <citation type="submission" date="2020-01" db="EMBL/GenBank/DDBJ databases">
        <title>Spongiivirga citrea KCTC 32990T.</title>
        <authorList>
            <person name="Wang G."/>
        </authorList>
    </citation>
    <scope>NUCLEOTIDE SEQUENCE [LARGE SCALE GENOMIC DNA]</scope>
    <source>
        <strain evidence="8 9">KCTC 32990</strain>
    </source>
</reference>
<feature type="region of interest" description="Disordered" evidence="6">
    <location>
        <begin position="323"/>
        <end position="364"/>
    </location>
</feature>
<dbReference type="AlphaFoldDB" id="A0A6M0CIW8"/>
<dbReference type="Pfam" id="PF07980">
    <property type="entry name" value="SusD_RagB"/>
    <property type="match status" value="1"/>
</dbReference>
<comment type="caution">
    <text evidence="8">The sequence shown here is derived from an EMBL/GenBank/DDBJ whole genome shotgun (WGS) entry which is preliminary data.</text>
</comment>
<evidence type="ECO:0000313" key="9">
    <source>
        <dbReference type="Proteomes" id="UP000474296"/>
    </source>
</evidence>
<evidence type="ECO:0000256" key="1">
    <source>
        <dbReference type="ARBA" id="ARBA00004442"/>
    </source>
</evidence>
<evidence type="ECO:0000313" key="8">
    <source>
        <dbReference type="EMBL" id="NER16923.1"/>
    </source>
</evidence>
<dbReference type="EMBL" id="JAABOQ010000003">
    <property type="protein sequence ID" value="NER16923.1"/>
    <property type="molecule type" value="Genomic_DNA"/>
</dbReference>
<evidence type="ECO:0000259" key="7">
    <source>
        <dbReference type="Pfam" id="PF07980"/>
    </source>
</evidence>
<dbReference type="PROSITE" id="PS51257">
    <property type="entry name" value="PROKAR_LIPOPROTEIN"/>
    <property type="match status" value="1"/>
</dbReference>
<proteinExistence type="inferred from homology"/>
<keyword evidence="9" id="KW-1185">Reference proteome</keyword>
<dbReference type="Gene3D" id="1.25.40.390">
    <property type="match status" value="1"/>
</dbReference>
<dbReference type="Proteomes" id="UP000474296">
    <property type="component" value="Unassembled WGS sequence"/>
</dbReference>